<dbReference type="PANTHER" id="PTHR45913">
    <property type="entry name" value="EPM2A-INTERACTING PROTEIN 1"/>
    <property type="match status" value="1"/>
</dbReference>
<feature type="domain" description="HAT C-terminal dimerisation" evidence="1">
    <location>
        <begin position="516"/>
        <end position="574"/>
    </location>
</feature>
<dbReference type="OrthoDB" id="7701213at2759"/>
<dbReference type="PANTHER" id="PTHR45913:SF20">
    <property type="entry name" value="GENERAL TRANSCRIPTION FACTOR II-I REPEAT DOMAIN-CONTAINING PROTEIN 2"/>
    <property type="match status" value="1"/>
</dbReference>
<keyword evidence="2" id="KW-1185">Reference proteome</keyword>
<protein>
    <submittedName>
        <fullName evidence="3">General transcription factor II-I repeat domain-containing protein 2B-like</fullName>
    </submittedName>
</protein>
<dbReference type="SUPFAM" id="SSF53098">
    <property type="entry name" value="Ribonuclease H-like"/>
    <property type="match status" value="1"/>
</dbReference>
<reference evidence="3" key="1">
    <citation type="submission" date="2025-08" db="UniProtKB">
        <authorList>
            <consortium name="RefSeq"/>
        </authorList>
    </citation>
    <scope>IDENTIFICATION</scope>
    <source>
        <tissue evidence="3">Whole body</tissue>
    </source>
</reference>
<dbReference type="InterPro" id="IPR008906">
    <property type="entry name" value="HATC_C_dom"/>
</dbReference>
<evidence type="ECO:0000313" key="2">
    <source>
        <dbReference type="Proteomes" id="UP000504618"/>
    </source>
</evidence>
<dbReference type="Proteomes" id="UP000504618">
    <property type="component" value="Unplaced"/>
</dbReference>
<evidence type="ECO:0000259" key="1">
    <source>
        <dbReference type="Pfam" id="PF05699"/>
    </source>
</evidence>
<dbReference type="InterPro" id="IPR012337">
    <property type="entry name" value="RNaseH-like_sf"/>
</dbReference>
<dbReference type="Pfam" id="PF05699">
    <property type="entry name" value="Dimer_Tnp_hAT"/>
    <property type="match status" value="1"/>
</dbReference>
<gene>
    <name evidence="3" type="primary">LOC112460176</name>
</gene>
<proteinExistence type="predicted"/>
<organism evidence="2 3">
    <name type="scientific">Temnothorax curvispinosus</name>
    <dbReference type="NCBI Taxonomy" id="300111"/>
    <lineage>
        <taxon>Eukaryota</taxon>
        <taxon>Metazoa</taxon>
        <taxon>Ecdysozoa</taxon>
        <taxon>Arthropoda</taxon>
        <taxon>Hexapoda</taxon>
        <taxon>Insecta</taxon>
        <taxon>Pterygota</taxon>
        <taxon>Neoptera</taxon>
        <taxon>Endopterygota</taxon>
        <taxon>Hymenoptera</taxon>
        <taxon>Apocrita</taxon>
        <taxon>Aculeata</taxon>
        <taxon>Formicoidea</taxon>
        <taxon>Formicidae</taxon>
        <taxon>Myrmicinae</taxon>
        <taxon>Temnothorax</taxon>
    </lineage>
</organism>
<sequence>MASEQKYEQHFDKKWEDSFFTLIGNHTVCILCKYQPAVVKKFVIERHYKKKHSSEYSKYEGQEKRNLIKGLKLIYQESSSFNDNSNNANSSVKAVTASYAISLLIAQHSKPFMEGNFIKECLIEAVKSFGNSLTLAEAASIPLTKKTVAARITDIACSIEEKLKFLLDSCAYFSLCLDESTDIGHVSQLSIFARIVQNDFSHVEELLDFVPLHDTTTGLDIFKAVEQILQKFDTDFSKCSAIVTDGARAMTGQKIGFFGQLKQRNLKFPLIHCIIHQEALCGKAIKLSTAMKTVTKIINLIKGGHKFLSHRKFQHFLEEHNALYTDVPLHCEVRWLSAGKCLEKFFAIRKEIFLFLQEMSIAKDDDIKYIFEDTEFLCELAFITDVTNHLNILNTKLQKTNQTICQLVSHIDSFRRKLVLFKNHLEKDTLYFYPSCQILFEEYGTVCNFKKYIQLIDSLITQFDTRFTDFESLRKDLVLFENPLTAEIEQQNVEFQEELCDLQNDLSLKTRPEKGADFFKILNNSNYPNLKNFGLRIFSMFGSTYLCECSFSKMKIIKSDKRSSLSDKSLTSLMRASSSNISIDIPSIVKSCKRPRKSTN</sequence>
<name>A0A6J1QDY7_9HYME</name>
<dbReference type="GO" id="GO:0046983">
    <property type="term" value="F:protein dimerization activity"/>
    <property type="evidence" value="ECO:0007669"/>
    <property type="project" value="InterPro"/>
</dbReference>
<dbReference type="GeneID" id="112460176"/>
<evidence type="ECO:0000313" key="3">
    <source>
        <dbReference type="RefSeq" id="XP_024880519.1"/>
    </source>
</evidence>
<accession>A0A6J1QDY7</accession>
<dbReference type="RefSeq" id="XP_024880519.1">
    <property type="nucleotide sequence ID" value="XM_025024751.1"/>
</dbReference>
<dbReference type="AlphaFoldDB" id="A0A6J1QDY7"/>